<name>X1UW44_9ZZZZ</name>
<keyword evidence="2" id="KW-0326">Glycosidase</keyword>
<dbReference type="SUPFAM" id="SSF51445">
    <property type="entry name" value="(Trans)glycosidases"/>
    <property type="match status" value="1"/>
</dbReference>
<evidence type="ECO:0000259" key="3">
    <source>
        <dbReference type="PROSITE" id="PS51764"/>
    </source>
</evidence>
<evidence type="ECO:0000256" key="2">
    <source>
        <dbReference type="ARBA" id="ARBA00023295"/>
    </source>
</evidence>
<keyword evidence="1" id="KW-0378">Hydrolase</keyword>
<dbReference type="Gene3D" id="3.20.20.80">
    <property type="entry name" value="Glycosidases"/>
    <property type="match status" value="1"/>
</dbReference>
<gene>
    <name evidence="4" type="ORF">S12H4_48899</name>
</gene>
<evidence type="ECO:0000313" key="4">
    <source>
        <dbReference type="EMBL" id="GAJ07822.1"/>
    </source>
</evidence>
<dbReference type="PROSITE" id="PS51764">
    <property type="entry name" value="GH26"/>
    <property type="match status" value="1"/>
</dbReference>
<feature type="non-terminal residue" evidence="4">
    <location>
        <position position="1"/>
    </location>
</feature>
<dbReference type="GO" id="GO:0004553">
    <property type="term" value="F:hydrolase activity, hydrolyzing O-glycosyl compounds"/>
    <property type="evidence" value="ECO:0007669"/>
    <property type="project" value="InterPro"/>
</dbReference>
<dbReference type="EMBL" id="BARW01030611">
    <property type="protein sequence ID" value="GAJ07822.1"/>
    <property type="molecule type" value="Genomic_DNA"/>
</dbReference>
<accession>X1UW44</accession>
<organism evidence="4">
    <name type="scientific">marine sediment metagenome</name>
    <dbReference type="NCBI Taxonomy" id="412755"/>
    <lineage>
        <taxon>unclassified sequences</taxon>
        <taxon>metagenomes</taxon>
        <taxon>ecological metagenomes</taxon>
    </lineage>
</organism>
<reference evidence="4" key="1">
    <citation type="journal article" date="2014" name="Front. Microbiol.">
        <title>High frequency of phylogenetically diverse reductive dehalogenase-homologous genes in deep subseafloor sedimentary metagenomes.</title>
        <authorList>
            <person name="Kawai M."/>
            <person name="Futagami T."/>
            <person name="Toyoda A."/>
            <person name="Takaki Y."/>
            <person name="Nishi S."/>
            <person name="Hori S."/>
            <person name="Arai W."/>
            <person name="Tsubouchi T."/>
            <person name="Morono Y."/>
            <person name="Uchiyama I."/>
            <person name="Ito T."/>
            <person name="Fujiyama A."/>
            <person name="Inagaki F."/>
            <person name="Takami H."/>
        </authorList>
    </citation>
    <scope>NUCLEOTIDE SEQUENCE</scope>
    <source>
        <strain evidence="4">Expedition CK06-06</strain>
    </source>
</reference>
<dbReference type="InterPro" id="IPR022790">
    <property type="entry name" value="GH26_dom"/>
</dbReference>
<sequence length="159" mass="18490">DYFRKVKQFHHIIYVYSTDVFKSAEEYLTFYPGDDYVDVMAFDDYRGLNNKGSTHRTISMLGILDSLAHEHSKMTAISETGLETIPNSEWFTDVFLSTIKTNSATMNASWILFWRNGRPDHFYAPYPGHSSAEDFIRFKEDELTYFLSDIQGIYSMGED</sequence>
<evidence type="ECO:0000256" key="1">
    <source>
        <dbReference type="ARBA" id="ARBA00022801"/>
    </source>
</evidence>
<dbReference type="AlphaFoldDB" id="X1UW44"/>
<dbReference type="InterPro" id="IPR017853">
    <property type="entry name" value="GH"/>
</dbReference>
<protein>
    <recommendedName>
        <fullName evidence="3">GH26 domain-containing protein</fullName>
    </recommendedName>
</protein>
<comment type="caution">
    <text evidence="4">The sequence shown here is derived from an EMBL/GenBank/DDBJ whole genome shotgun (WGS) entry which is preliminary data.</text>
</comment>
<dbReference type="Pfam" id="PF02156">
    <property type="entry name" value="Glyco_hydro_26"/>
    <property type="match status" value="1"/>
</dbReference>
<feature type="domain" description="GH26" evidence="3">
    <location>
        <begin position="1"/>
        <end position="148"/>
    </location>
</feature>
<proteinExistence type="predicted"/>